<organism evidence="1 2">
    <name type="scientific">Paenisporosarcina cavernae</name>
    <dbReference type="NCBI Taxonomy" id="2320858"/>
    <lineage>
        <taxon>Bacteria</taxon>
        <taxon>Bacillati</taxon>
        <taxon>Bacillota</taxon>
        <taxon>Bacilli</taxon>
        <taxon>Bacillales</taxon>
        <taxon>Caryophanaceae</taxon>
        <taxon>Paenisporosarcina</taxon>
    </lineage>
</organism>
<dbReference type="Proteomes" id="UP000265725">
    <property type="component" value="Chromosome"/>
</dbReference>
<proteinExistence type="predicted"/>
<dbReference type="AlphaFoldDB" id="A0A385YX54"/>
<evidence type="ECO:0000313" key="1">
    <source>
        <dbReference type="EMBL" id="AYC30133.1"/>
    </source>
</evidence>
<keyword evidence="2" id="KW-1185">Reference proteome</keyword>
<dbReference type="OrthoDB" id="2376696at2"/>
<sequence length="64" mass="7431">MNTNWYRGSYVRYDGRVITFVLPPPIWWNEQPANAQEYAPQEAFHQGSLWPMLVDGFSNQEGIG</sequence>
<dbReference type="KEGG" id="paek:D3873_09700"/>
<accession>A0A385YX54</accession>
<reference evidence="2" key="1">
    <citation type="submission" date="2018-09" db="EMBL/GenBank/DDBJ databases">
        <authorList>
            <person name="Zhu H."/>
        </authorList>
    </citation>
    <scope>NUCLEOTIDE SEQUENCE [LARGE SCALE GENOMIC DNA]</scope>
    <source>
        <strain evidence="2">K2R23-3</strain>
    </source>
</reference>
<gene>
    <name evidence="1" type="ORF">D3873_09700</name>
</gene>
<name>A0A385YX54_9BACL</name>
<dbReference type="RefSeq" id="WP_119883850.1">
    <property type="nucleotide sequence ID" value="NZ_CP032418.1"/>
</dbReference>
<protein>
    <submittedName>
        <fullName evidence="1">Uncharacterized protein</fullName>
    </submittedName>
</protein>
<dbReference type="EMBL" id="CP032418">
    <property type="protein sequence ID" value="AYC30133.1"/>
    <property type="molecule type" value="Genomic_DNA"/>
</dbReference>
<evidence type="ECO:0000313" key="2">
    <source>
        <dbReference type="Proteomes" id="UP000265725"/>
    </source>
</evidence>